<feature type="transmembrane region" description="Helical" evidence="1">
    <location>
        <begin position="45"/>
        <end position="64"/>
    </location>
</feature>
<gene>
    <name evidence="2" type="ORF">ASJ82_05215</name>
    <name evidence="3" type="ORF">MSCUN_04940</name>
</gene>
<evidence type="ECO:0000313" key="3">
    <source>
        <dbReference type="EMBL" id="PWL08780.1"/>
    </source>
</evidence>
<sequence>MAEENKESLSYFLKRHKNFWALLILGNIENLVLASQGATAGVNPFILGALTLIMVVIWLLIGTFGTKVAIKYENVIEFIGGLAIFILGIQSMLGAVGV</sequence>
<protein>
    <submittedName>
        <fullName evidence="2">Uncharacterized protein</fullName>
    </submittedName>
</protein>
<proteinExistence type="predicted"/>
<keyword evidence="4" id="KW-1185">Reference proteome</keyword>
<keyword evidence="1" id="KW-0812">Transmembrane</keyword>
<accession>A0A2A2HFE9</accession>
<dbReference type="EMBL" id="LMVN01000003">
    <property type="protein sequence ID" value="PAV08048.1"/>
    <property type="molecule type" value="Genomic_DNA"/>
</dbReference>
<name>A0A2A2HFE9_9EURY</name>
<evidence type="ECO:0000313" key="5">
    <source>
        <dbReference type="Proteomes" id="UP000246004"/>
    </source>
</evidence>
<reference evidence="2 4" key="2">
    <citation type="journal article" date="2017" name="BMC Genomics">
        <title>Genomic analysis of methanogenic archaea reveals a shift towards energy conservation.</title>
        <authorList>
            <person name="Gilmore S.P."/>
            <person name="Henske J.K."/>
            <person name="Sexton J.A."/>
            <person name="Solomon K.V."/>
            <person name="Seppala S."/>
            <person name="Yoo J.I."/>
            <person name="Huyett L.M."/>
            <person name="Pressman A."/>
            <person name="Cogan J.Z."/>
            <person name="Kivenson V."/>
            <person name="Peng X."/>
            <person name="Tan Y."/>
            <person name="Valentine D.L."/>
            <person name="O'Malley M.A."/>
        </authorList>
    </citation>
    <scope>NUCLEOTIDE SEQUENCE [LARGE SCALE GENOMIC DNA]</scope>
    <source>
        <strain evidence="2 4">1R-7</strain>
    </source>
</reference>
<feature type="transmembrane region" description="Helical" evidence="1">
    <location>
        <begin position="20"/>
        <end position="39"/>
    </location>
</feature>
<keyword evidence="1" id="KW-0472">Membrane</keyword>
<feature type="transmembrane region" description="Helical" evidence="1">
    <location>
        <begin position="76"/>
        <end position="96"/>
    </location>
</feature>
<evidence type="ECO:0000256" key="1">
    <source>
        <dbReference type="SAM" id="Phobius"/>
    </source>
</evidence>
<evidence type="ECO:0000313" key="4">
    <source>
        <dbReference type="Proteomes" id="UP000217528"/>
    </source>
</evidence>
<dbReference type="RefSeq" id="WP_245837624.1">
    <property type="nucleotide sequence ID" value="NZ_CAUHCB010000001.1"/>
</dbReference>
<dbReference type="AlphaFoldDB" id="A0A2A2HFE9"/>
<organism evidence="2 4">
    <name type="scientific">Methanosphaera cuniculi</name>
    <dbReference type="NCBI Taxonomy" id="1077256"/>
    <lineage>
        <taxon>Archaea</taxon>
        <taxon>Methanobacteriati</taxon>
        <taxon>Methanobacteriota</taxon>
        <taxon>Methanomada group</taxon>
        <taxon>Methanobacteria</taxon>
        <taxon>Methanobacteriales</taxon>
        <taxon>Methanobacteriaceae</taxon>
        <taxon>Methanosphaera</taxon>
    </lineage>
</organism>
<dbReference type="EMBL" id="LWMS01000010">
    <property type="protein sequence ID" value="PWL08780.1"/>
    <property type="molecule type" value="Genomic_DNA"/>
</dbReference>
<evidence type="ECO:0000313" key="2">
    <source>
        <dbReference type="EMBL" id="PAV08048.1"/>
    </source>
</evidence>
<reference evidence="3 5" key="1">
    <citation type="submission" date="2016-04" db="EMBL/GenBank/DDBJ databases">
        <title>Genome sequence of Methanosphaera cuniculi DSM 4103.</title>
        <authorList>
            <person name="Poehlein A."/>
            <person name="Seedorf H."/>
            <person name="Daniel R."/>
        </authorList>
    </citation>
    <scope>NUCLEOTIDE SEQUENCE [LARGE SCALE GENOMIC DNA]</scope>
    <source>
        <strain evidence="3 5">DSM 4103</strain>
    </source>
</reference>
<dbReference type="Proteomes" id="UP000246004">
    <property type="component" value="Unassembled WGS sequence"/>
</dbReference>
<comment type="caution">
    <text evidence="2">The sequence shown here is derived from an EMBL/GenBank/DDBJ whole genome shotgun (WGS) entry which is preliminary data.</text>
</comment>
<keyword evidence="1" id="KW-1133">Transmembrane helix</keyword>
<dbReference type="Proteomes" id="UP000217528">
    <property type="component" value="Unassembled WGS sequence"/>
</dbReference>